<dbReference type="InterPro" id="IPR000953">
    <property type="entry name" value="Chromo/chromo_shadow_dom"/>
</dbReference>
<dbReference type="InterPro" id="IPR023780">
    <property type="entry name" value="Chromo_domain"/>
</dbReference>
<feature type="region of interest" description="Disordered" evidence="3">
    <location>
        <begin position="1"/>
        <end position="38"/>
    </location>
</feature>
<reference evidence="5" key="3">
    <citation type="submission" date="2015-02" db="UniProtKB">
        <authorList>
            <consortium name="EnsemblProtists"/>
        </authorList>
    </citation>
    <scope>IDENTIFICATION</scope>
    <source>
        <strain evidence="5">DAOM BR144</strain>
    </source>
</reference>
<reference evidence="6" key="2">
    <citation type="submission" date="2010-04" db="EMBL/GenBank/DDBJ databases">
        <authorList>
            <person name="Buell R."/>
            <person name="Hamilton J."/>
            <person name="Hostetler J."/>
        </authorList>
    </citation>
    <scope>NUCLEOTIDE SEQUENCE [LARGE SCALE GENOMIC DNA]</scope>
    <source>
        <strain evidence="6">DAOM:BR144</strain>
    </source>
</reference>
<dbReference type="InParanoid" id="K3X9G9"/>
<feature type="compositionally biased region" description="Acidic residues" evidence="3">
    <location>
        <begin position="497"/>
        <end position="510"/>
    </location>
</feature>
<dbReference type="SUPFAM" id="SSF54160">
    <property type="entry name" value="Chromo domain-like"/>
    <property type="match status" value="1"/>
</dbReference>
<keyword evidence="6" id="KW-1185">Reference proteome</keyword>
<dbReference type="VEuPathDB" id="FungiDB:PYU1_G013839"/>
<dbReference type="EMBL" id="GL376595">
    <property type="status" value="NOT_ANNOTATED_CDS"/>
    <property type="molecule type" value="Genomic_DNA"/>
</dbReference>
<proteinExistence type="predicted"/>
<accession>K3X9G9</accession>
<evidence type="ECO:0000256" key="3">
    <source>
        <dbReference type="SAM" id="MobiDB-lite"/>
    </source>
</evidence>
<feature type="region of interest" description="Disordered" evidence="3">
    <location>
        <begin position="214"/>
        <end position="237"/>
    </location>
</feature>
<dbReference type="GO" id="GO:0005634">
    <property type="term" value="C:nucleus"/>
    <property type="evidence" value="ECO:0007669"/>
    <property type="project" value="UniProtKB-SubCell"/>
</dbReference>
<feature type="region of interest" description="Disordered" evidence="3">
    <location>
        <begin position="62"/>
        <end position="135"/>
    </location>
</feature>
<dbReference type="Pfam" id="PF00385">
    <property type="entry name" value="Chromo"/>
    <property type="match status" value="1"/>
</dbReference>
<feature type="compositionally biased region" description="Low complexity" evidence="3">
    <location>
        <begin position="214"/>
        <end position="223"/>
    </location>
</feature>
<reference evidence="6" key="1">
    <citation type="journal article" date="2010" name="Genome Biol.">
        <title>Genome sequence of the necrotrophic plant pathogen Pythium ultimum reveals original pathogenicity mechanisms and effector repertoire.</title>
        <authorList>
            <person name="Levesque C.A."/>
            <person name="Brouwer H."/>
            <person name="Cano L."/>
            <person name="Hamilton J.P."/>
            <person name="Holt C."/>
            <person name="Huitema E."/>
            <person name="Raffaele S."/>
            <person name="Robideau G.P."/>
            <person name="Thines M."/>
            <person name="Win J."/>
            <person name="Zerillo M.M."/>
            <person name="Beakes G.W."/>
            <person name="Boore J.L."/>
            <person name="Busam D."/>
            <person name="Dumas B."/>
            <person name="Ferriera S."/>
            <person name="Fuerstenberg S.I."/>
            <person name="Gachon C.M."/>
            <person name="Gaulin E."/>
            <person name="Govers F."/>
            <person name="Grenville-Briggs L."/>
            <person name="Horner N."/>
            <person name="Hostetler J."/>
            <person name="Jiang R.H."/>
            <person name="Johnson J."/>
            <person name="Krajaejun T."/>
            <person name="Lin H."/>
            <person name="Meijer H.J."/>
            <person name="Moore B."/>
            <person name="Morris P."/>
            <person name="Phuntmart V."/>
            <person name="Puiu D."/>
            <person name="Shetty J."/>
            <person name="Stajich J.E."/>
            <person name="Tripathy S."/>
            <person name="Wawra S."/>
            <person name="van West P."/>
            <person name="Whitty B.R."/>
            <person name="Coutinho P.M."/>
            <person name="Henrissat B."/>
            <person name="Martin F."/>
            <person name="Thomas P.D."/>
            <person name="Tyler B.M."/>
            <person name="De Vries R.P."/>
            <person name="Kamoun S."/>
            <person name="Yandell M."/>
            <person name="Tisserat N."/>
            <person name="Buell C.R."/>
        </authorList>
    </citation>
    <scope>NUCLEOTIDE SEQUENCE</scope>
    <source>
        <strain evidence="6">DAOM:BR144</strain>
    </source>
</reference>
<dbReference type="InterPro" id="IPR016197">
    <property type="entry name" value="Chromo-like_dom_sf"/>
</dbReference>
<feature type="compositionally biased region" description="Low complexity" evidence="3">
    <location>
        <begin position="84"/>
        <end position="94"/>
    </location>
</feature>
<evidence type="ECO:0000313" key="6">
    <source>
        <dbReference type="Proteomes" id="UP000019132"/>
    </source>
</evidence>
<dbReference type="HOGENOM" id="CLU_467353_0_0_1"/>
<dbReference type="InterPro" id="IPR051219">
    <property type="entry name" value="Heterochromatin_chromo-domain"/>
</dbReference>
<dbReference type="CDD" id="cd00024">
    <property type="entry name" value="CD_CSD"/>
    <property type="match status" value="1"/>
</dbReference>
<evidence type="ECO:0000256" key="1">
    <source>
        <dbReference type="ARBA" id="ARBA00004123"/>
    </source>
</evidence>
<evidence type="ECO:0000256" key="2">
    <source>
        <dbReference type="ARBA" id="ARBA00023242"/>
    </source>
</evidence>
<dbReference type="EnsemblProtists" id="PYU1_T013868">
    <property type="protein sequence ID" value="PYU1_T013868"/>
    <property type="gene ID" value="PYU1_G013839"/>
</dbReference>
<feature type="domain" description="Chromo" evidence="4">
    <location>
        <begin position="390"/>
        <end position="441"/>
    </location>
</feature>
<evidence type="ECO:0000313" key="5">
    <source>
        <dbReference type="EnsemblProtists" id="PYU1_T013868"/>
    </source>
</evidence>
<dbReference type="PANTHER" id="PTHR22812">
    <property type="entry name" value="CHROMOBOX PROTEIN"/>
    <property type="match status" value="1"/>
</dbReference>
<keyword evidence="2" id="KW-0539">Nucleus</keyword>
<dbReference type="AlphaFoldDB" id="K3X9G9"/>
<dbReference type="eggNOG" id="ENOG502S525">
    <property type="taxonomic scope" value="Eukaryota"/>
</dbReference>
<feature type="region of interest" description="Disordered" evidence="3">
    <location>
        <begin position="255"/>
        <end position="297"/>
    </location>
</feature>
<comment type="subcellular location">
    <subcellularLocation>
        <location evidence="1">Nucleus</location>
    </subcellularLocation>
</comment>
<dbReference type="SMART" id="SM00298">
    <property type="entry name" value="CHROMO"/>
    <property type="match status" value="2"/>
</dbReference>
<protein>
    <recommendedName>
        <fullName evidence="4">Chromo domain-containing protein</fullName>
    </recommendedName>
</protein>
<evidence type="ECO:0000259" key="4">
    <source>
        <dbReference type="PROSITE" id="PS50013"/>
    </source>
</evidence>
<name>K3X9G9_GLOUD</name>
<dbReference type="Gene3D" id="2.40.50.40">
    <property type="match status" value="1"/>
</dbReference>
<dbReference type="PROSITE" id="PS50013">
    <property type="entry name" value="CHROMO_2"/>
    <property type="match status" value="1"/>
</dbReference>
<sequence>MDFVDQLQKNAEPNDERQPVDDKWEENGKAHVPHEEAVRGLRDAMKAVSDMLSSAEEIIRQRILRSPQPTEPTPKTCACHTNGARTAAPTAPARKNVDKATMTTTDLEPPPPPSSHNLKKSKHRKGSDIKPTGNSLDDYLDGAMLGDDDPAFVDAVRGWDAPPAHSVAANASKPLDMFMLDGPELHDVMMKNNIRFANLQAHLQAQAQAQAHAEAQAKVQAQQHHTRQMASSAAPPAYRGISTLSSSSITGKHKAAKVLATKSSEKKAKKRKLTISTSSTDPTSPSSVMSPPANASRRLVRETVANLTAKRVLQIRDFSSVCEYLIEWKELVEPIWVQRRQCAPQGKEVIDKFNKIRLQQARRATRERAAISRTTKSTGEATETAEGDVYIVDRIVGHQGRRSKKQYLVKWDGYDSSENTWEAASKLQREVPEIVDEYEKRVAISVNTQQQKAEGVTQGPEAVAKRESVCKASYDKKKPRPSVASLKSKRRSFAPEENQELVDTDDDVEIMSEVGASDQYPSDEDDRSTFDLENEVVVIDSDDELIDVKSV</sequence>
<feature type="region of interest" description="Disordered" evidence="3">
    <location>
        <begin position="474"/>
        <end position="532"/>
    </location>
</feature>
<feature type="compositionally biased region" description="Low complexity" evidence="3">
    <location>
        <begin position="274"/>
        <end position="292"/>
    </location>
</feature>
<organism evidence="5 6">
    <name type="scientific">Globisporangium ultimum (strain ATCC 200006 / CBS 805.95 / DAOM BR144)</name>
    <name type="common">Pythium ultimum</name>
    <dbReference type="NCBI Taxonomy" id="431595"/>
    <lineage>
        <taxon>Eukaryota</taxon>
        <taxon>Sar</taxon>
        <taxon>Stramenopiles</taxon>
        <taxon>Oomycota</taxon>
        <taxon>Peronosporomycetes</taxon>
        <taxon>Pythiales</taxon>
        <taxon>Pythiaceae</taxon>
        <taxon>Globisporangium</taxon>
    </lineage>
</organism>
<dbReference type="STRING" id="431595.K3X9G9"/>
<feature type="compositionally biased region" description="Basic and acidic residues" evidence="3">
    <location>
        <begin position="12"/>
        <end position="38"/>
    </location>
</feature>
<dbReference type="Proteomes" id="UP000019132">
    <property type="component" value="Unassembled WGS sequence"/>
</dbReference>